<name>A0ABQ5YKQ7_9NEIS</name>
<proteinExistence type="predicted"/>
<dbReference type="InterPro" id="IPR007263">
    <property type="entry name" value="DCC1-like"/>
</dbReference>
<protein>
    <recommendedName>
        <fullName evidence="3">DUF393 domain-containing protein</fullName>
    </recommendedName>
</protein>
<dbReference type="Proteomes" id="UP001156706">
    <property type="component" value="Unassembled WGS sequence"/>
</dbReference>
<dbReference type="EMBL" id="BSOG01000003">
    <property type="protein sequence ID" value="GLR13930.1"/>
    <property type="molecule type" value="Genomic_DNA"/>
</dbReference>
<organism evidence="1 2">
    <name type="scientific">Chitinimonas prasina</name>
    <dbReference type="NCBI Taxonomy" id="1434937"/>
    <lineage>
        <taxon>Bacteria</taxon>
        <taxon>Pseudomonadati</taxon>
        <taxon>Pseudomonadota</taxon>
        <taxon>Betaproteobacteria</taxon>
        <taxon>Neisseriales</taxon>
        <taxon>Chitinibacteraceae</taxon>
        <taxon>Chitinimonas</taxon>
    </lineage>
</organism>
<evidence type="ECO:0000313" key="2">
    <source>
        <dbReference type="Proteomes" id="UP001156706"/>
    </source>
</evidence>
<reference evidence="2" key="1">
    <citation type="journal article" date="2019" name="Int. J. Syst. Evol. Microbiol.">
        <title>The Global Catalogue of Microorganisms (GCM) 10K type strain sequencing project: providing services to taxonomists for standard genome sequencing and annotation.</title>
        <authorList>
            <consortium name="The Broad Institute Genomics Platform"/>
            <consortium name="The Broad Institute Genome Sequencing Center for Infectious Disease"/>
            <person name="Wu L."/>
            <person name="Ma J."/>
        </authorList>
    </citation>
    <scope>NUCLEOTIDE SEQUENCE [LARGE SCALE GENOMIC DNA]</scope>
    <source>
        <strain evidence="2">NBRC 110044</strain>
    </source>
</reference>
<gene>
    <name evidence="1" type="ORF">GCM10007907_27200</name>
</gene>
<evidence type="ECO:0008006" key="3">
    <source>
        <dbReference type="Google" id="ProtNLM"/>
    </source>
</evidence>
<sequence>MKTADNKHQDAWLVYDGECPVCTVYCRYIRIRETVGTLHLVDARQPGELMDEITAAGLDIDQGMVLKFKDVVYYGADAIHMLTLLSTPSGLFNRLNYHVFSHRLGARIAYPLGKAFRNLVLKLLGIRYINNLASKH</sequence>
<keyword evidence="2" id="KW-1185">Reference proteome</keyword>
<evidence type="ECO:0000313" key="1">
    <source>
        <dbReference type="EMBL" id="GLR13930.1"/>
    </source>
</evidence>
<comment type="caution">
    <text evidence="1">The sequence shown here is derived from an EMBL/GenBank/DDBJ whole genome shotgun (WGS) entry which is preliminary data.</text>
</comment>
<dbReference type="RefSeq" id="WP_284197027.1">
    <property type="nucleotide sequence ID" value="NZ_BSOG01000003.1"/>
</dbReference>
<accession>A0ABQ5YKQ7</accession>
<dbReference type="Pfam" id="PF04134">
    <property type="entry name" value="DCC1-like"/>
    <property type="match status" value="1"/>
</dbReference>